<gene>
    <name evidence="1" type="ORF">ABIG07_006027</name>
</gene>
<accession>A0ABV4FZL6</accession>
<reference evidence="1 2" key="1">
    <citation type="submission" date="2024-07" db="EMBL/GenBank/DDBJ databases">
        <title>Genomic Encyclopedia of Type Strains, Phase V (KMG-V): Genome sequencing to study the core and pangenomes of soil and plant-associated prokaryotes.</title>
        <authorList>
            <person name="Whitman W."/>
        </authorList>
    </citation>
    <scope>NUCLEOTIDE SEQUENCE [LARGE SCALE GENOMIC DNA]</scope>
    <source>
        <strain evidence="1 2">USDA 152</strain>
    </source>
</reference>
<protein>
    <submittedName>
        <fullName evidence="1">Uncharacterized protein</fullName>
    </submittedName>
</protein>
<comment type="caution">
    <text evidence="1">The sequence shown here is derived from an EMBL/GenBank/DDBJ whole genome shotgun (WGS) entry which is preliminary data.</text>
</comment>
<evidence type="ECO:0000313" key="2">
    <source>
        <dbReference type="Proteomes" id="UP001565369"/>
    </source>
</evidence>
<name>A0ABV4FZL6_9BRAD</name>
<sequence length="84" mass="9196">MSWLHLYAAVQTSYSNFAQWTSGASGLPVFPAPSFNYEGEETKQSSGEMSREDDELCLSLNQALVPRTLRSNASRCSASGTRES</sequence>
<evidence type="ECO:0000313" key="1">
    <source>
        <dbReference type="EMBL" id="MEY9457079.1"/>
    </source>
</evidence>
<keyword evidence="2" id="KW-1185">Reference proteome</keyword>
<organism evidence="1 2">
    <name type="scientific">Bradyrhizobium ottawaense</name>
    <dbReference type="NCBI Taxonomy" id="931866"/>
    <lineage>
        <taxon>Bacteria</taxon>
        <taxon>Pseudomonadati</taxon>
        <taxon>Pseudomonadota</taxon>
        <taxon>Alphaproteobacteria</taxon>
        <taxon>Hyphomicrobiales</taxon>
        <taxon>Nitrobacteraceae</taxon>
        <taxon>Bradyrhizobium</taxon>
    </lineage>
</organism>
<dbReference type="EMBL" id="JBGBZJ010000003">
    <property type="protein sequence ID" value="MEY9457079.1"/>
    <property type="molecule type" value="Genomic_DNA"/>
</dbReference>
<dbReference type="Proteomes" id="UP001565369">
    <property type="component" value="Unassembled WGS sequence"/>
</dbReference>
<proteinExistence type="predicted"/>